<feature type="region of interest" description="Disordered" evidence="1">
    <location>
        <begin position="185"/>
        <end position="212"/>
    </location>
</feature>
<feature type="chain" id="PRO_5047075614" description="Outer membrane protein" evidence="2">
    <location>
        <begin position="26"/>
        <end position="212"/>
    </location>
</feature>
<evidence type="ECO:0000256" key="2">
    <source>
        <dbReference type="SAM" id="SignalP"/>
    </source>
</evidence>
<gene>
    <name evidence="3" type="ORF">MOV92_19455</name>
</gene>
<evidence type="ECO:0008006" key="5">
    <source>
        <dbReference type="Google" id="ProtNLM"/>
    </source>
</evidence>
<protein>
    <recommendedName>
        <fullName evidence="5">Outer membrane protein</fullName>
    </recommendedName>
</protein>
<organism evidence="3 4">
    <name type="scientific">Lysobacter gummosus</name>
    <dbReference type="NCBI Taxonomy" id="262324"/>
    <lineage>
        <taxon>Bacteria</taxon>
        <taxon>Pseudomonadati</taxon>
        <taxon>Pseudomonadota</taxon>
        <taxon>Gammaproteobacteria</taxon>
        <taxon>Lysobacterales</taxon>
        <taxon>Lysobacteraceae</taxon>
        <taxon>Lysobacter</taxon>
    </lineage>
</organism>
<feature type="region of interest" description="Disordered" evidence="1">
    <location>
        <begin position="161"/>
        <end position="180"/>
    </location>
</feature>
<keyword evidence="2" id="KW-0732">Signal</keyword>
<proteinExistence type="predicted"/>
<name>A0ABY3X7T4_9GAMM</name>
<dbReference type="PROSITE" id="PS51257">
    <property type="entry name" value="PROKAR_LIPOPROTEIN"/>
    <property type="match status" value="1"/>
</dbReference>
<feature type="signal peptide" evidence="2">
    <location>
        <begin position="1"/>
        <end position="25"/>
    </location>
</feature>
<dbReference type="Proteomes" id="UP000829194">
    <property type="component" value="Chromosome"/>
</dbReference>
<dbReference type="RefSeq" id="WP_057944208.1">
    <property type="nucleotide sequence ID" value="NZ_CP011131.1"/>
</dbReference>
<dbReference type="EMBL" id="CP093547">
    <property type="protein sequence ID" value="UNP28637.1"/>
    <property type="molecule type" value="Genomic_DNA"/>
</dbReference>
<evidence type="ECO:0000313" key="4">
    <source>
        <dbReference type="Proteomes" id="UP000829194"/>
    </source>
</evidence>
<sequence>MSARLFALRIAAAGALSLACLSALAAPADDPDVARLVQRVNVSEASPDAAQYGAYERLKARQAIDAVRTARSRDRAWTLRIADRRVEIAEIVTRTQLAQREIDRLERERSDLLVEASRRDADRARAESERLRVQAQIQAEEAERLRLAAEQETQARQQAEGLLDNVAGQQAAKLRAARERDAELARKEAELLGQTGQAVDAPKPAKPKPKKK</sequence>
<evidence type="ECO:0000313" key="3">
    <source>
        <dbReference type="EMBL" id="UNP28637.1"/>
    </source>
</evidence>
<accession>A0ABY3X7T4</accession>
<evidence type="ECO:0000256" key="1">
    <source>
        <dbReference type="SAM" id="MobiDB-lite"/>
    </source>
</evidence>
<keyword evidence="4" id="KW-1185">Reference proteome</keyword>
<reference evidence="3 4" key="1">
    <citation type="submission" date="2022-03" db="EMBL/GenBank/DDBJ databases">
        <title>Complete genome sequence of Lysobacter capsici VKM B-2533 and Lysobacter gummosus 10.1.1, promising sources of lytic agents.</title>
        <authorList>
            <person name="Tarlachkov S.V."/>
            <person name="Kudryakova I.V."/>
            <person name="Afoshin A.S."/>
            <person name="Leontyevskaya E.A."/>
            <person name="Leontyevskaya N.V."/>
        </authorList>
    </citation>
    <scope>NUCLEOTIDE SEQUENCE [LARGE SCALE GENOMIC DNA]</scope>
    <source>
        <strain evidence="3 4">10.1.1</strain>
    </source>
</reference>